<dbReference type="STRING" id="856736.SAMN04488058_107121"/>
<dbReference type="InterPro" id="IPR000209">
    <property type="entry name" value="Peptidase_S8/S53_dom"/>
</dbReference>
<dbReference type="InterPro" id="IPR036852">
    <property type="entry name" value="Peptidase_S8/S53_dom_sf"/>
</dbReference>
<dbReference type="EMBL" id="FNZA01000007">
    <property type="protein sequence ID" value="SEJ40753.1"/>
    <property type="molecule type" value="Genomic_DNA"/>
</dbReference>
<evidence type="ECO:0000256" key="1">
    <source>
        <dbReference type="SAM" id="SignalP"/>
    </source>
</evidence>
<organism evidence="3 4">
    <name type="scientific">Deinococcus reticulitermitis</name>
    <dbReference type="NCBI Taxonomy" id="856736"/>
    <lineage>
        <taxon>Bacteria</taxon>
        <taxon>Thermotogati</taxon>
        <taxon>Deinococcota</taxon>
        <taxon>Deinococci</taxon>
        <taxon>Deinococcales</taxon>
        <taxon>Deinococcaceae</taxon>
        <taxon>Deinococcus</taxon>
    </lineage>
</organism>
<sequence length="460" mass="48938">MMRSAFCSLPWMLAALLTLSPSAAGATLEGWRVPTLAPGAQGAAFRLGLPGAPTRLTTLRGSGPSCVASPYETPGQGWLTGLSAGGVTRRAKEYQAQPPAFAVLFGLSPAEVQTGPAPVRVVVVDHFAPVEVRLKEAEATETWPLRHGELVLAHLLTVLSSAGYSVAPTPRGDLQARKGASVIVIEKLQLDGLRPPGFLPGKQGFVSAEVLASLLARDDKSTPPNAATIYNMSFAVLSCEYLTHYRSVRDAYAAQDLKYTLNDYVADTARANRISEEEVLRRVTELPPESALRRWLAQGWPRKVVVASSGNYGLPVQTWPAAAPTVIGVGASAWAPRTARTGWSDVGDTYSVGEWFRLSDTELKRACQTWKVCVTDELKLASPPARYNDFGYRGTSFAAPSVTAFLAMRLSASGAGKGCFKAAGTGFVPVVKLDPAKATPIDKQGKPFTAAGLNINRACP</sequence>
<dbReference type="RefSeq" id="WP_143068343.1">
    <property type="nucleotide sequence ID" value="NZ_FNZA01000007.1"/>
</dbReference>
<protein>
    <recommendedName>
        <fullName evidence="2">Peptidase S8/S53 domain-containing protein</fullName>
    </recommendedName>
</protein>
<evidence type="ECO:0000313" key="4">
    <source>
        <dbReference type="Proteomes" id="UP000199223"/>
    </source>
</evidence>
<feature type="signal peptide" evidence="1">
    <location>
        <begin position="1"/>
        <end position="26"/>
    </location>
</feature>
<name>A0A1H6YHH7_9DEIO</name>
<reference evidence="4" key="1">
    <citation type="submission" date="2016-10" db="EMBL/GenBank/DDBJ databases">
        <authorList>
            <person name="Varghese N."/>
            <person name="Submissions S."/>
        </authorList>
    </citation>
    <scope>NUCLEOTIDE SEQUENCE [LARGE SCALE GENOMIC DNA]</scope>
    <source>
        <strain evidence="4">CGMCC 1.10218</strain>
    </source>
</reference>
<feature type="chain" id="PRO_5011731629" description="Peptidase S8/S53 domain-containing protein" evidence="1">
    <location>
        <begin position="27"/>
        <end position="460"/>
    </location>
</feature>
<keyword evidence="1" id="KW-0732">Signal</keyword>
<dbReference type="GO" id="GO:0004252">
    <property type="term" value="F:serine-type endopeptidase activity"/>
    <property type="evidence" value="ECO:0007669"/>
    <property type="project" value="InterPro"/>
</dbReference>
<dbReference type="SUPFAM" id="SSF52743">
    <property type="entry name" value="Subtilisin-like"/>
    <property type="match status" value="1"/>
</dbReference>
<feature type="domain" description="Peptidase S8/S53" evidence="2">
    <location>
        <begin position="224"/>
        <end position="412"/>
    </location>
</feature>
<gene>
    <name evidence="3" type="ORF">SAMN04488058_107121</name>
</gene>
<dbReference type="Gene3D" id="3.40.50.200">
    <property type="entry name" value="Peptidase S8/S53 domain"/>
    <property type="match status" value="1"/>
</dbReference>
<dbReference type="Pfam" id="PF00082">
    <property type="entry name" value="Peptidase_S8"/>
    <property type="match status" value="1"/>
</dbReference>
<proteinExistence type="predicted"/>
<dbReference type="Proteomes" id="UP000199223">
    <property type="component" value="Unassembled WGS sequence"/>
</dbReference>
<accession>A0A1H6YHH7</accession>
<evidence type="ECO:0000313" key="3">
    <source>
        <dbReference type="EMBL" id="SEJ40753.1"/>
    </source>
</evidence>
<evidence type="ECO:0000259" key="2">
    <source>
        <dbReference type="Pfam" id="PF00082"/>
    </source>
</evidence>
<dbReference type="OrthoDB" id="66804at2"/>
<keyword evidence="4" id="KW-1185">Reference proteome</keyword>
<dbReference type="GO" id="GO:0006508">
    <property type="term" value="P:proteolysis"/>
    <property type="evidence" value="ECO:0007669"/>
    <property type="project" value="InterPro"/>
</dbReference>
<dbReference type="AlphaFoldDB" id="A0A1H6YHH7"/>